<sequence>MNAPNVLICLPTHHDDVHINFAFSLMETARALTDANCGFQTMHVGSSHIIRARNFFASYFVAHPEFSHLLFLDTDMQFPPQAVMKLLAANKCVAGVAYPYRRLDLDQRIDESDHGLSMREWLEKHADYTVRLRTSEDGRAHVVDGFVEAEHVGTGIFLARRDAFDVAKPFTQRYEPPEQYREALPAGEFYGFFDTIEEQGHYLSEDLSFCRRVRLGGAAVWALVDQTVVHYGASEVAGQYLRALRLRGNIA</sequence>
<protein>
    <submittedName>
        <fullName evidence="1">Uncharacterized protein</fullName>
    </submittedName>
</protein>
<evidence type="ECO:0000313" key="2">
    <source>
        <dbReference type="Proteomes" id="UP000054717"/>
    </source>
</evidence>
<keyword evidence="2" id="KW-1185">Reference proteome</keyword>
<reference evidence="1" key="1">
    <citation type="submission" date="2016-01" db="EMBL/GenBank/DDBJ databases">
        <authorList>
            <person name="Peeters Charlotte."/>
        </authorList>
    </citation>
    <scope>NUCLEOTIDE SEQUENCE</scope>
    <source>
        <strain evidence="1">LMG 22936</strain>
    </source>
</reference>
<dbReference type="RefSeq" id="WP_235021011.1">
    <property type="nucleotide sequence ID" value="NZ_FCNZ02000004.1"/>
</dbReference>
<dbReference type="AlphaFoldDB" id="A0A158FW97"/>
<dbReference type="Proteomes" id="UP000054717">
    <property type="component" value="Unassembled WGS sequence"/>
</dbReference>
<accession>A0A158FW97</accession>
<dbReference type="InterPro" id="IPR029044">
    <property type="entry name" value="Nucleotide-diphossugar_trans"/>
</dbReference>
<dbReference type="STRING" id="326475.AWB66_01296"/>
<proteinExistence type="predicted"/>
<name>A0A158FW97_9BURK</name>
<dbReference type="SUPFAM" id="SSF53448">
    <property type="entry name" value="Nucleotide-diphospho-sugar transferases"/>
    <property type="match status" value="1"/>
</dbReference>
<comment type="caution">
    <text evidence="1">The sequence shown here is derived from an EMBL/GenBank/DDBJ whole genome shotgun (WGS) entry which is preliminary data.</text>
</comment>
<dbReference type="Gene3D" id="3.90.550.10">
    <property type="entry name" value="Spore Coat Polysaccharide Biosynthesis Protein SpsA, Chain A"/>
    <property type="match status" value="1"/>
</dbReference>
<dbReference type="EMBL" id="FCNZ02000004">
    <property type="protein sequence ID" value="SAL23881.1"/>
    <property type="molecule type" value="Genomic_DNA"/>
</dbReference>
<evidence type="ECO:0000313" key="1">
    <source>
        <dbReference type="EMBL" id="SAL23881.1"/>
    </source>
</evidence>
<organism evidence="1 2">
    <name type="scientific">Caballeronia telluris</name>
    <dbReference type="NCBI Taxonomy" id="326475"/>
    <lineage>
        <taxon>Bacteria</taxon>
        <taxon>Pseudomonadati</taxon>
        <taxon>Pseudomonadota</taxon>
        <taxon>Betaproteobacteria</taxon>
        <taxon>Burkholderiales</taxon>
        <taxon>Burkholderiaceae</taxon>
        <taxon>Caballeronia</taxon>
    </lineage>
</organism>
<gene>
    <name evidence="1" type="ORF">AWB66_01296</name>
</gene>